<evidence type="ECO:0000313" key="2">
    <source>
        <dbReference type="EMBL" id="TFJ92398.1"/>
    </source>
</evidence>
<keyword evidence="3" id="KW-1185">Reference proteome</keyword>
<proteinExistence type="predicted"/>
<accession>A0A4Y9A951</accession>
<dbReference type="EMBL" id="SRHY01000023">
    <property type="protein sequence ID" value="TFJ92398.1"/>
    <property type="molecule type" value="Genomic_DNA"/>
</dbReference>
<evidence type="ECO:0000313" key="3">
    <source>
        <dbReference type="Proteomes" id="UP000298484"/>
    </source>
</evidence>
<comment type="caution">
    <text evidence="2">The sequence shown here is derived from an EMBL/GenBank/DDBJ whole genome shotgun (WGS) entry which is preliminary data.</text>
</comment>
<dbReference type="PANTHER" id="PTHR11895:SF151">
    <property type="entry name" value="GLUTAMYL-TRNA(GLN) AMIDOTRANSFERASE SUBUNIT A"/>
    <property type="match status" value="1"/>
</dbReference>
<dbReference type="AlphaFoldDB" id="A0A4Y9A951"/>
<gene>
    <name evidence="2" type="ORF">E4U82_12700</name>
</gene>
<dbReference type="Gene3D" id="3.90.1300.10">
    <property type="entry name" value="Amidase signature (AS) domain"/>
    <property type="match status" value="1"/>
</dbReference>
<dbReference type="GO" id="GO:0003824">
    <property type="term" value="F:catalytic activity"/>
    <property type="evidence" value="ECO:0007669"/>
    <property type="project" value="InterPro"/>
</dbReference>
<feature type="domain" description="Amidase" evidence="1">
    <location>
        <begin position="14"/>
        <end position="65"/>
    </location>
</feature>
<dbReference type="RefSeq" id="WP_135110548.1">
    <property type="nucleotide sequence ID" value="NZ_SRHY01000023.1"/>
</dbReference>
<reference evidence="2 3" key="1">
    <citation type="submission" date="2019-03" db="EMBL/GenBank/DDBJ databases">
        <title>Genome sequence of Lentibacillus salicampi ATCC BAA-719.</title>
        <authorList>
            <person name="Maclea K.S."/>
            <person name="Simoes Junior M."/>
        </authorList>
    </citation>
    <scope>NUCLEOTIDE SEQUENCE [LARGE SCALE GENOMIC DNA]</scope>
    <source>
        <strain evidence="2 3">ATCC BAA-719</strain>
    </source>
</reference>
<dbReference type="InterPro" id="IPR036928">
    <property type="entry name" value="AS_sf"/>
</dbReference>
<dbReference type="PANTHER" id="PTHR11895">
    <property type="entry name" value="TRANSAMIDASE"/>
    <property type="match status" value="1"/>
</dbReference>
<dbReference type="SUPFAM" id="SSF75304">
    <property type="entry name" value="Amidase signature (AS) enzymes"/>
    <property type="match status" value="1"/>
</dbReference>
<dbReference type="InterPro" id="IPR000120">
    <property type="entry name" value="Amidase"/>
</dbReference>
<dbReference type="Pfam" id="PF01425">
    <property type="entry name" value="Amidase"/>
    <property type="match status" value="1"/>
</dbReference>
<dbReference type="Proteomes" id="UP000298484">
    <property type="component" value="Unassembled WGS sequence"/>
</dbReference>
<name>A0A4Y9A951_9BACI</name>
<evidence type="ECO:0000259" key="1">
    <source>
        <dbReference type="Pfam" id="PF01425"/>
    </source>
</evidence>
<dbReference type="InterPro" id="IPR023631">
    <property type="entry name" value="Amidase_dom"/>
</dbReference>
<organism evidence="2 3">
    <name type="scientific">Lentibacillus salicampi</name>
    <dbReference type="NCBI Taxonomy" id="175306"/>
    <lineage>
        <taxon>Bacteria</taxon>
        <taxon>Bacillati</taxon>
        <taxon>Bacillota</taxon>
        <taxon>Bacilli</taxon>
        <taxon>Bacillales</taxon>
        <taxon>Bacillaceae</taxon>
        <taxon>Lentibacillus</taxon>
    </lineage>
</organism>
<sequence>MASTPAFAEKWIDQNLDVIRRCLPFTVPVNVTGTPGLSVPMGLDSRGLPAGMQFIGKHLSEKQLLQVGHAWERENPFQFQVQN</sequence>
<dbReference type="OrthoDB" id="9811471at2"/>
<protein>
    <recommendedName>
        <fullName evidence="1">Amidase domain-containing protein</fullName>
    </recommendedName>
</protein>